<feature type="transmembrane region" description="Helical" evidence="1">
    <location>
        <begin position="365"/>
        <end position="384"/>
    </location>
</feature>
<keyword evidence="1" id="KW-0472">Membrane</keyword>
<evidence type="ECO:0000256" key="1">
    <source>
        <dbReference type="SAM" id="Phobius"/>
    </source>
</evidence>
<name>A0ABP6SHV5_9ACTN</name>
<evidence type="ECO:0000313" key="2">
    <source>
        <dbReference type="EMBL" id="GAA3377283.1"/>
    </source>
</evidence>
<keyword evidence="1" id="KW-1133">Transmembrane helix</keyword>
<evidence type="ECO:0000313" key="3">
    <source>
        <dbReference type="Proteomes" id="UP001499990"/>
    </source>
</evidence>
<keyword evidence="3" id="KW-1185">Reference proteome</keyword>
<feature type="transmembrane region" description="Helical" evidence="1">
    <location>
        <begin position="278"/>
        <end position="297"/>
    </location>
</feature>
<protein>
    <recommendedName>
        <fullName evidence="4">Aromatic ring-opening dioxygenase LigA</fullName>
    </recommendedName>
</protein>
<feature type="transmembrane region" description="Helical" evidence="1">
    <location>
        <begin position="230"/>
        <end position="251"/>
    </location>
</feature>
<dbReference type="EMBL" id="BAAAYL010000001">
    <property type="protein sequence ID" value="GAA3377283.1"/>
    <property type="molecule type" value="Genomic_DNA"/>
</dbReference>
<comment type="caution">
    <text evidence="2">The sequence shown here is derived from an EMBL/GenBank/DDBJ whole genome shotgun (WGS) entry which is preliminary data.</text>
</comment>
<gene>
    <name evidence="2" type="ORF">GCM10020367_52360</name>
</gene>
<accession>A0ABP6SHV5</accession>
<reference evidence="3" key="1">
    <citation type="journal article" date="2019" name="Int. J. Syst. Evol. Microbiol.">
        <title>The Global Catalogue of Microorganisms (GCM) 10K type strain sequencing project: providing services to taxonomists for standard genome sequencing and annotation.</title>
        <authorList>
            <consortium name="The Broad Institute Genomics Platform"/>
            <consortium name="The Broad Institute Genome Sequencing Center for Infectious Disease"/>
            <person name="Wu L."/>
            <person name="Ma J."/>
        </authorList>
    </citation>
    <scope>NUCLEOTIDE SEQUENCE [LARGE SCALE GENOMIC DNA]</scope>
    <source>
        <strain evidence="3">JCM 9651</strain>
    </source>
</reference>
<proteinExistence type="predicted"/>
<evidence type="ECO:0008006" key="4">
    <source>
        <dbReference type="Google" id="ProtNLM"/>
    </source>
</evidence>
<organism evidence="2 3">
    <name type="scientific">Streptomyces sannanensis</name>
    <dbReference type="NCBI Taxonomy" id="285536"/>
    <lineage>
        <taxon>Bacteria</taxon>
        <taxon>Bacillati</taxon>
        <taxon>Actinomycetota</taxon>
        <taxon>Actinomycetes</taxon>
        <taxon>Kitasatosporales</taxon>
        <taxon>Streptomycetaceae</taxon>
        <taxon>Streptomyces</taxon>
    </lineage>
</organism>
<feature type="transmembrane region" description="Helical" evidence="1">
    <location>
        <begin position="341"/>
        <end position="359"/>
    </location>
</feature>
<keyword evidence="1" id="KW-0812">Transmembrane</keyword>
<feature type="transmembrane region" description="Helical" evidence="1">
    <location>
        <begin position="193"/>
        <end position="218"/>
    </location>
</feature>
<dbReference type="Proteomes" id="UP001499990">
    <property type="component" value="Unassembled WGS sequence"/>
</dbReference>
<sequence>MLIVLTCILVPISVLAVWMHNFVLDTNRYVATVAPLAKNPAIQDAAVARIAQAVDVRVNGLEVTTDLANWLKSQGLPPRVADLVQNLTPQLDAAINSLTENVARGFVQSDEFATVWTEVNRIAHTAVVHALTGQGRGAIGVEQGTVVLNLGTAVDRVKKELVDAGLTPAASIPEVHKTFVLFTSDKLAEVRDAAYWLGVVGNWLPLVTVLLGAAGVLLAHRRRRALARTALGAAGACLIVAVALVVARRYYLDHLPPEVQSKAAAAAVFDALLRFLRVTLRTVIVLGVIVALGAYLIGPGQFPRAVRGTTEHGAVVAARWGYDHGVRTGPVGTWTADHRRGLSLGVLLVLALVFALWNHPTVGTVLLLVLVLLAALAVIALLAASGRVTRSEEQAAQNV</sequence>